<sequence>MNLRIKWNNKYKERINQREEPVPNVRLKNLSSYLTGGPALDLACGLGGNSLFLARLNFQVQAIDISDVAINYLQELAAKKKLAIYAQLSDLTEITSLNLPKNSFNLVVITNYLDRSLFPLVKSIIKEDGYFFMETFYMSPKHENQGVSNQYKLQPGELLAEFGDWKILFYEENEQEGRQTIFCQKC</sequence>
<keyword evidence="3" id="KW-1185">Reference proteome</keyword>
<dbReference type="Pfam" id="PF03848">
    <property type="entry name" value="TehB"/>
    <property type="match status" value="1"/>
</dbReference>
<dbReference type="InterPro" id="IPR015985">
    <property type="entry name" value="TehB-like_dom"/>
</dbReference>
<keyword evidence="2" id="KW-0489">Methyltransferase</keyword>
<evidence type="ECO:0000313" key="2">
    <source>
        <dbReference type="EMBL" id="WHY84080.1"/>
    </source>
</evidence>
<dbReference type="CDD" id="cd02440">
    <property type="entry name" value="AdoMet_MTases"/>
    <property type="match status" value="1"/>
</dbReference>
<accession>A0AA95MI97</accession>
<reference evidence="2" key="1">
    <citation type="submission" date="2023-05" db="EMBL/GenBank/DDBJ databases">
        <title>Comparative genomics of Bacillaceae isolates and their secondary metabolite potential.</title>
        <authorList>
            <person name="Song L."/>
            <person name="Nielsen L.J."/>
            <person name="Mohite O."/>
            <person name="Xu X."/>
            <person name="Weber T."/>
            <person name="Kovacs A.T."/>
        </authorList>
    </citation>
    <scope>NUCLEOTIDE SEQUENCE</scope>
    <source>
        <strain evidence="2">XLM17</strain>
    </source>
</reference>
<organism evidence="2 3">
    <name type="scientific">Neobacillus novalis</name>
    <dbReference type="NCBI Taxonomy" id="220687"/>
    <lineage>
        <taxon>Bacteria</taxon>
        <taxon>Bacillati</taxon>
        <taxon>Bacillota</taxon>
        <taxon>Bacilli</taxon>
        <taxon>Bacillales</taxon>
        <taxon>Bacillaceae</taxon>
        <taxon>Neobacillus</taxon>
    </lineage>
</organism>
<proteinExistence type="predicted"/>
<dbReference type="Proteomes" id="UP001178288">
    <property type="component" value="Chromosome"/>
</dbReference>
<gene>
    <name evidence="2" type="ORF">QNH39_15495</name>
</gene>
<dbReference type="AlphaFoldDB" id="A0AA95MI97"/>
<name>A0AA95MI97_9BACI</name>
<dbReference type="RefSeq" id="WP_066088274.1">
    <property type="nucleotide sequence ID" value="NZ_CP126114.1"/>
</dbReference>
<dbReference type="KEGG" id="nnv:QNH39_15495"/>
<keyword evidence="2" id="KW-0808">Transferase</keyword>
<dbReference type="GO" id="GO:0008168">
    <property type="term" value="F:methyltransferase activity"/>
    <property type="evidence" value="ECO:0007669"/>
    <property type="project" value="UniProtKB-KW"/>
</dbReference>
<dbReference type="Gene3D" id="3.40.50.150">
    <property type="entry name" value="Vaccinia Virus protein VP39"/>
    <property type="match status" value="1"/>
</dbReference>
<dbReference type="GO" id="GO:0032259">
    <property type="term" value="P:methylation"/>
    <property type="evidence" value="ECO:0007669"/>
    <property type="project" value="UniProtKB-KW"/>
</dbReference>
<dbReference type="EMBL" id="CP126114">
    <property type="protein sequence ID" value="WHY84080.1"/>
    <property type="molecule type" value="Genomic_DNA"/>
</dbReference>
<dbReference type="SUPFAM" id="SSF53335">
    <property type="entry name" value="S-adenosyl-L-methionine-dependent methyltransferases"/>
    <property type="match status" value="1"/>
</dbReference>
<feature type="domain" description="Tellurite resistance methyltransferase TehB-like" evidence="1">
    <location>
        <begin position="34"/>
        <end position="176"/>
    </location>
</feature>
<evidence type="ECO:0000313" key="3">
    <source>
        <dbReference type="Proteomes" id="UP001178288"/>
    </source>
</evidence>
<protein>
    <submittedName>
        <fullName evidence="2">Methyltransferase domain-containing protein</fullName>
    </submittedName>
</protein>
<evidence type="ECO:0000259" key="1">
    <source>
        <dbReference type="Pfam" id="PF03848"/>
    </source>
</evidence>
<dbReference type="InterPro" id="IPR029063">
    <property type="entry name" value="SAM-dependent_MTases_sf"/>
</dbReference>